<organism evidence="3 4">
    <name type="scientific">Hungatella hathewayi</name>
    <dbReference type="NCBI Taxonomy" id="154046"/>
    <lineage>
        <taxon>Bacteria</taxon>
        <taxon>Bacillati</taxon>
        <taxon>Bacillota</taxon>
        <taxon>Clostridia</taxon>
        <taxon>Lachnospirales</taxon>
        <taxon>Lachnospiraceae</taxon>
        <taxon>Hungatella</taxon>
    </lineage>
</organism>
<dbReference type="PANTHER" id="PTHR46558">
    <property type="entry name" value="TRACRIPTIONAL REGULATORY PROTEIN-RELATED-RELATED"/>
    <property type="match status" value="1"/>
</dbReference>
<keyword evidence="1" id="KW-0238">DNA-binding</keyword>
<dbReference type="EMBL" id="QVIA01000029">
    <property type="protein sequence ID" value="RGC26105.1"/>
    <property type="molecule type" value="Genomic_DNA"/>
</dbReference>
<evidence type="ECO:0000313" key="3">
    <source>
        <dbReference type="EMBL" id="RGC26105.1"/>
    </source>
</evidence>
<dbReference type="InterPro" id="IPR001387">
    <property type="entry name" value="Cro/C1-type_HTH"/>
</dbReference>
<dbReference type="PANTHER" id="PTHR46558:SF11">
    <property type="entry name" value="HTH-TYPE TRANSCRIPTIONAL REGULATOR XRE"/>
    <property type="match status" value="1"/>
</dbReference>
<sequence>MNERIKQLRKALNLTQQEFADKIMVKRNTVATYEMGRSEPSDSAFSLICREFNVNPDWLRTGEGEMFVQLTDQQKLMKYTAMILKGEDSVVVAAIQALIVTYEQLDPASKATLEKIALQYIENLKKSQFPGSL</sequence>
<gene>
    <name evidence="3" type="ORF">DWX41_19600</name>
</gene>
<dbReference type="SMART" id="SM00530">
    <property type="entry name" value="HTH_XRE"/>
    <property type="match status" value="1"/>
</dbReference>
<feature type="domain" description="HTH cro/C1-type" evidence="2">
    <location>
        <begin position="5"/>
        <end position="59"/>
    </location>
</feature>
<proteinExistence type="predicted"/>
<comment type="caution">
    <text evidence="3">The sequence shown here is derived from an EMBL/GenBank/DDBJ whole genome shotgun (WGS) entry which is preliminary data.</text>
</comment>
<dbReference type="CDD" id="cd00093">
    <property type="entry name" value="HTH_XRE"/>
    <property type="match status" value="1"/>
</dbReference>
<dbReference type="GO" id="GO:0003677">
    <property type="term" value="F:DNA binding"/>
    <property type="evidence" value="ECO:0007669"/>
    <property type="project" value="UniProtKB-KW"/>
</dbReference>
<dbReference type="AlphaFoldDB" id="A0A3E2WH58"/>
<evidence type="ECO:0000256" key="1">
    <source>
        <dbReference type="ARBA" id="ARBA00023125"/>
    </source>
</evidence>
<name>A0A3E2WH58_9FIRM</name>
<dbReference type="PROSITE" id="PS50943">
    <property type="entry name" value="HTH_CROC1"/>
    <property type="match status" value="1"/>
</dbReference>
<accession>A0A3E2WH58</accession>
<dbReference type="Pfam" id="PF01381">
    <property type="entry name" value="HTH_3"/>
    <property type="match status" value="1"/>
</dbReference>
<dbReference type="Gene3D" id="1.10.260.40">
    <property type="entry name" value="lambda repressor-like DNA-binding domains"/>
    <property type="match status" value="1"/>
</dbReference>
<dbReference type="SUPFAM" id="SSF47413">
    <property type="entry name" value="lambda repressor-like DNA-binding domains"/>
    <property type="match status" value="1"/>
</dbReference>
<evidence type="ECO:0000313" key="4">
    <source>
        <dbReference type="Proteomes" id="UP000261111"/>
    </source>
</evidence>
<dbReference type="InterPro" id="IPR010982">
    <property type="entry name" value="Lambda_DNA-bd_dom_sf"/>
</dbReference>
<protein>
    <submittedName>
        <fullName evidence="3">Helix-turn-helix domain-containing protein</fullName>
    </submittedName>
</protein>
<dbReference type="Proteomes" id="UP000261111">
    <property type="component" value="Unassembled WGS sequence"/>
</dbReference>
<reference evidence="3 4" key="1">
    <citation type="submission" date="2018-08" db="EMBL/GenBank/DDBJ databases">
        <title>A genome reference for cultivated species of the human gut microbiota.</title>
        <authorList>
            <person name="Zou Y."/>
            <person name="Xue W."/>
            <person name="Luo G."/>
        </authorList>
    </citation>
    <scope>NUCLEOTIDE SEQUENCE [LARGE SCALE GENOMIC DNA]</scope>
    <source>
        <strain evidence="3 4">AF19-21</strain>
    </source>
</reference>
<evidence type="ECO:0000259" key="2">
    <source>
        <dbReference type="PROSITE" id="PS50943"/>
    </source>
</evidence>